<dbReference type="GO" id="GO:0000981">
    <property type="term" value="F:DNA-binding transcription factor activity, RNA polymerase II-specific"/>
    <property type="evidence" value="ECO:0007669"/>
    <property type="project" value="InterPro"/>
</dbReference>
<dbReference type="InterPro" id="IPR017970">
    <property type="entry name" value="Homeobox_CS"/>
</dbReference>
<evidence type="ECO:0000256" key="2">
    <source>
        <dbReference type="ARBA" id="ARBA00022473"/>
    </source>
</evidence>
<evidence type="ECO:0000256" key="5">
    <source>
        <dbReference type="ARBA" id="ARBA00023242"/>
    </source>
</evidence>
<evidence type="ECO:0000256" key="7">
    <source>
        <dbReference type="RuleBase" id="RU000682"/>
    </source>
</evidence>
<dbReference type="InterPro" id="IPR001356">
    <property type="entry name" value="HD"/>
</dbReference>
<dbReference type="GO" id="GO:0000978">
    <property type="term" value="F:RNA polymerase II cis-regulatory region sequence-specific DNA binding"/>
    <property type="evidence" value="ECO:0007669"/>
    <property type="project" value="TreeGrafter"/>
</dbReference>
<dbReference type="Gene3D" id="1.10.10.60">
    <property type="entry name" value="Homeodomain-like"/>
    <property type="match status" value="1"/>
</dbReference>
<evidence type="ECO:0000256" key="4">
    <source>
        <dbReference type="ARBA" id="ARBA00023155"/>
    </source>
</evidence>
<evidence type="ECO:0000256" key="6">
    <source>
        <dbReference type="PROSITE-ProRule" id="PRU00108"/>
    </source>
</evidence>
<evidence type="ECO:0000259" key="9">
    <source>
        <dbReference type="PROSITE" id="PS50071"/>
    </source>
</evidence>
<dbReference type="Pfam" id="PF00046">
    <property type="entry name" value="Homeodomain"/>
    <property type="match status" value="1"/>
</dbReference>
<keyword evidence="3 6" id="KW-0238">DNA-binding</keyword>
<protein>
    <submittedName>
        <fullName evidence="10">Paired mesoderm homeobox protein 2B (Trinotate prediction)</fullName>
    </submittedName>
</protein>
<dbReference type="PROSITE" id="PS00027">
    <property type="entry name" value="HOMEOBOX_1"/>
    <property type="match status" value="1"/>
</dbReference>
<dbReference type="InterPro" id="IPR009057">
    <property type="entry name" value="Homeodomain-like_sf"/>
</dbReference>
<dbReference type="GO" id="GO:0005634">
    <property type="term" value="C:nucleus"/>
    <property type="evidence" value="ECO:0007669"/>
    <property type="project" value="UniProtKB-SubCell"/>
</dbReference>
<dbReference type="EMBL" id="GHBR01003425">
    <property type="protein sequence ID" value="NDJ97691.1"/>
    <property type="molecule type" value="Transcribed_RNA"/>
</dbReference>
<feature type="DNA-binding region" description="Homeobox" evidence="6">
    <location>
        <begin position="27"/>
        <end position="86"/>
    </location>
</feature>
<keyword evidence="2" id="KW-0217">Developmental protein</keyword>
<dbReference type="AlphaFoldDB" id="A0A6B2G8Y2"/>
<evidence type="ECO:0000256" key="8">
    <source>
        <dbReference type="SAM" id="MobiDB-lite"/>
    </source>
</evidence>
<feature type="compositionally biased region" description="Polar residues" evidence="8">
    <location>
        <begin position="1"/>
        <end position="15"/>
    </location>
</feature>
<dbReference type="CDD" id="cd00086">
    <property type="entry name" value="homeodomain"/>
    <property type="match status" value="1"/>
</dbReference>
<dbReference type="PANTHER" id="PTHR45793:SF5">
    <property type="entry name" value="HOMEOTIC PROTEIN OCELLILESS"/>
    <property type="match status" value="1"/>
</dbReference>
<feature type="compositionally biased region" description="Basic and acidic residues" evidence="8">
    <location>
        <begin position="21"/>
        <end position="34"/>
    </location>
</feature>
<keyword evidence="4 6" id="KW-0371">Homeobox</keyword>
<proteinExistence type="predicted"/>
<dbReference type="SUPFAM" id="SSF46689">
    <property type="entry name" value="Homeodomain-like"/>
    <property type="match status" value="1"/>
</dbReference>
<dbReference type="SMART" id="SM00389">
    <property type="entry name" value="HOX"/>
    <property type="match status" value="1"/>
</dbReference>
<keyword evidence="5 6" id="KW-0539">Nucleus</keyword>
<name>A0A6B2G8Y2_MYXSQ</name>
<feature type="region of interest" description="Disordered" evidence="8">
    <location>
        <begin position="1"/>
        <end position="34"/>
    </location>
</feature>
<organism evidence="10">
    <name type="scientific">Myxobolus squamalis</name>
    <name type="common">Myxosporean</name>
    <dbReference type="NCBI Taxonomy" id="59785"/>
    <lineage>
        <taxon>Eukaryota</taxon>
        <taxon>Metazoa</taxon>
        <taxon>Cnidaria</taxon>
        <taxon>Myxozoa</taxon>
        <taxon>Myxosporea</taxon>
        <taxon>Bivalvulida</taxon>
        <taxon>Platysporina</taxon>
        <taxon>Myxobolidae</taxon>
        <taxon>Myxobolus</taxon>
    </lineage>
</organism>
<dbReference type="PANTHER" id="PTHR45793">
    <property type="entry name" value="HOMEOBOX PROTEIN"/>
    <property type="match status" value="1"/>
</dbReference>
<feature type="domain" description="Homeobox" evidence="9">
    <location>
        <begin position="25"/>
        <end position="85"/>
    </location>
</feature>
<dbReference type="PROSITE" id="PS50071">
    <property type="entry name" value="HOMEOBOX_2"/>
    <property type="match status" value="1"/>
</dbReference>
<comment type="subcellular location">
    <subcellularLocation>
        <location evidence="1 6 7">Nucleus</location>
    </subcellularLocation>
</comment>
<sequence>MEIHTLKSSSDSCNDGSKGFRNKERNDRKQRTKFDSAQLKQLENYFKFNRYPNAHDRVELSICLDVKEFVIQTWFKNKRARNKSSNNQQIFTENPLSYNSFPANEFNSQFYNPTPQLAASFYLSTHQPRENKKYFQDRPHAFRDISNSHNPINCYQNYVPPGNTDHFNFQNRQFWPPLQFMDDYYKNGNQKFQ</sequence>
<accession>A0A6B2G8Y2</accession>
<evidence type="ECO:0000256" key="3">
    <source>
        <dbReference type="ARBA" id="ARBA00023125"/>
    </source>
</evidence>
<reference evidence="10" key="1">
    <citation type="submission" date="2018-11" db="EMBL/GenBank/DDBJ databases">
        <title>Myxobolus squamalis genome and transcriptome.</title>
        <authorList>
            <person name="Yahalomi D."/>
            <person name="Atkinson S.D."/>
            <person name="Neuhof M."/>
            <person name="Chang E.S."/>
            <person name="Philippe H."/>
            <person name="Cartwright P."/>
            <person name="Bartholomew J.L."/>
            <person name="Huchon D."/>
        </authorList>
    </citation>
    <scope>NUCLEOTIDE SEQUENCE</scope>
    <source>
        <strain evidence="10">71B08</strain>
        <tissue evidence="10">Whole</tissue>
    </source>
</reference>
<evidence type="ECO:0000313" key="10">
    <source>
        <dbReference type="EMBL" id="NDJ97691.1"/>
    </source>
</evidence>
<evidence type="ECO:0000256" key="1">
    <source>
        <dbReference type="ARBA" id="ARBA00004123"/>
    </source>
</evidence>